<name>A0A5B0LJW7_PUCGR</name>
<reference evidence="1 2" key="1">
    <citation type="submission" date="2019-05" db="EMBL/GenBank/DDBJ databases">
        <title>Emergence of the Ug99 lineage of the wheat stem rust pathogen through somatic hybridization.</title>
        <authorList>
            <person name="Li F."/>
            <person name="Upadhyaya N.M."/>
            <person name="Sperschneider J."/>
            <person name="Matny O."/>
            <person name="Nguyen-Phuc H."/>
            <person name="Mago R."/>
            <person name="Raley C."/>
            <person name="Miller M.E."/>
            <person name="Silverstein K.A.T."/>
            <person name="Henningsen E."/>
            <person name="Hirsch C.D."/>
            <person name="Visser B."/>
            <person name="Pretorius Z.A."/>
            <person name="Steffenson B.J."/>
            <person name="Schwessinger B."/>
            <person name="Dodds P.N."/>
            <person name="Figueroa M."/>
        </authorList>
    </citation>
    <scope>NUCLEOTIDE SEQUENCE [LARGE SCALE GENOMIC DNA]</scope>
    <source>
        <strain evidence="1">21-0</strain>
    </source>
</reference>
<evidence type="ECO:0000313" key="2">
    <source>
        <dbReference type="Proteomes" id="UP000324748"/>
    </source>
</evidence>
<protein>
    <submittedName>
        <fullName evidence="1">Uncharacterized protein</fullName>
    </submittedName>
</protein>
<dbReference type="Proteomes" id="UP000324748">
    <property type="component" value="Unassembled WGS sequence"/>
</dbReference>
<organism evidence="1 2">
    <name type="scientific">Puccinia graminis f. sp. tritici</name>
    <dbReference type="NCBI Taxonomy" id="56615"/>
    <lineage>
        <taxon>Eukaryota</taxon>
        <taxon>Fungi</taxon>
        <taxon>Dikarya</taxon>
        <taxon>Basidiomycota</taxon>
        <taxon>Pucciniomycotina</taxon>
        <taxon>Pucciniomycetes</taxon>
        <taxon>Pucciniales</taxon>
        <taxon>Pucciniaceae</taxon>
        <taxon>Puccinia</taxon>
    </lineage>
</organism>
<dbReference type="EMBL" id="VSWC01000197">
    <property type="protein sequence ID" value="KAA1064635.1"/>
    <property type="molecule type" value="Genomic_DNA"/>
</dbReference>
<comment type="caution">
    <text evidence="1">The sequence shown here is derived from an EMBL/GenBank/DDBJ whole genome shotgun (WGS) entry which is preliminary data.</text>
</comment>
<keyword evidence="2" id="KW-1185">Reference proteome</keyword>
<dbReference type="OrthoDB" id="2505938at2759"/>
<sequence length="114" mass="12376">MRVLELKTGFLDPLKGTKTSPLNGTLEDSTCFQIFWASKTLANLMEGGSAGGARGGRIDLWDALVDDHATMSDLTIEEAKTPGIGFKNSKGPSLIPLFPSLLLIIHPRREKHQS</sequence>
<dbReference type="AlphaFoldDB" id="A0A5B0LJW7"/>
<accession>A0A5B0LJW7</accession>
<gene>
    <name evidence="1" type="ORF">PGT21_010099</name>
</gene>
<proteinExistence type="predicted"/>
<evidence type="ECO:0000313" key="1">
    <source>
        <dbReference type="EMBL" id="KAA1064635.1"/>
    </source>
</evidence>